<accession>A0A418M1D6</accession>
<proteinExistence type="predicted"/>
<keyword evidence="2" id="KW-1185">Reference proteome</keyword>
<name>A0A418M1D6_9BACT</name>
<evidence type="ECO:0000313" key="2">
    <source>
        <dbReference type="Proteomes" id="UP000283523"/>
    </source>
</evidence>
<organism evidence="1 2">
    <name type="scientific">Fibrisoma montanum</name>
    <dbReference type="NCBI Taxonomy" id="2305895"/>
    <lineage>
        <taxon>Bacteria</taxon>
        <taxon>Pseudomonadati</taxon>
        <taxon>Bacteroidota</taxon>
        <taxon>Cytophagia</taxon>
        <taxon>Cytophagales</taxon>
        <taxon>Spirosomataceae</taxon>
        <taxon>Fibrisoma</taxon>
    </lineage>
</organism>
<sequence length="110" mass="12808">MNKIIFIAFKYIFHDIARQVDGLFSREVISYVFTYDGKQVNSELIRQKVEALCRCRLKCREDSLTPDRNPVFRPSTIKRLSREGTHRYATAQLGNDVVVGFRNKPNVKGR</sequence>
<dbReference type="Proteomes" id="UP000283523">
    <property type="component" value="Unassembled WGS sequence"/>
</dbReference>
<dbReference type="AlphaFoldDB" id="A0A418M1D6"/>
<evidence type="ECO:0000313" key="1">
    <source>
        <dbReference type="EMBL" id="RIV19477.1"/>
    </source>
</evidence>
<gene>
    <name evidence="1" type="ORF">DYU11_25630</name>
</gene>
<protein>
    <submittedName>
        <fullName evidence="1">Uncharacterized protein</fullName>
    </submittedName>
</protein>
<comment type="caution">
    <text evidence="1">The sequence shown here is derived from an EMBL/GenBank/DDBJ whole genome shotgun (WGS) entry which is preliminary data.</text>
</comment>
<reference evidence="1 2" key="1">
    <citation type="submission" date="2018-08" db="EMBL/GenBank/DDBJ databases">
        <title>Fibrisoma montanum sp. nov., isolated from Danxia mountain soil.</title>
        <authorList>
            <person name="Huang Y."/>
        </authorList>
    </citation>
    <scope>NUCLEOTIDE SEQUENCE [LARGE SCALE GENOMIC DNA]</scope>
    <source>
        <strain evidence="1 2">HYT19</strain>
    </source>
</reference>
<dbReference type="EMBL" id="QXED01000008">
    <property type="protein sequence ID" value="RIV19477.1"/>
    <property type="molecule type" value="Genomic_DNA"/>
</dbReference>